<dbReference type="VEuPathDB" id="FungiDB:H257_11268"/>
<evidence type="ECO:0000313" key="5">
    <source>
        <dbReference type="Proteomes" id="UP000265716"/>
    </source>
</evidence>
<reference evidence="5 6" key="1">
    <citation type="submission" date="2018-08" db="EMBL/GenBank/DDBJ databases">
        <title>Aphanomyces genome sequencing and annotation.</title>
        <authorList>
            <person name="Minardi D."/>
            <person name="Oidtmann B."/>
            <person name="Van Der Giezen M."/>
            <person name="Studholme D.J."/>
        </authorList>
    </citation>
    <scope>NUCLEOTIDE SEQUENCE [LARGE SCALE GENOMIC DNA]</scope>
    <source>
        <strain evidence="3 6">D2</strain>
        <strain evidence="4 7">FDL457</strain>
        <strain evidence="2 5">SA</strain>
    </source>
</reference>
<gene>
    <name evidence="4" type="ORF">DYB26_002546</name>
    <name evidence="3" type="ORF">DYB30_008886</name>
    <name evidence="2" type="ORF">DYB38_010782</name>
</gene>
<feature type="transmembrane region" description="Helical" evidence="1">
    <location>
        <begin position="65"/>
        <end position="90"/>
    </location>
</feature>
<evidence type="ECO:0000313" key="6">
    <source>
        <dbReference type="Proteomes" id="UP000266643"/>
    </source>
</evidence>
<dbReference type="Proteomes" id="UP000266643">
    <property type="component" value="Unassembled WGS sequence"/>
</dbReference>
<organism evidence="2 5">
    <name type="scientific">Aphanomyces astaci</name>
    <name type="common">Crayfish plague agent</name>
    <dbReference type="NCBI Taxonomy" id="112090"/>
    <lineage>
        <taxon>Eukaryota</taxon>
        <taxon>Sar</taxon>
        <taxon>Stramenopiles</taxon>
        <taxon>Oomycota</taxon>
        <taxon>Saprolegniomycetes</taxon>
        <taxon>Saprolegniales</taxon>
        <taxon>Verrucalvaceae</taxon>
        <taxon>Aphanomyces</taxon>
    </lineage>
</organism>
<dbReference type="Proteomes" id="UP000286510">
    <property type="component" value="Unassembled WGS sequence"/>
</dbReference>
<proteinExistence type="predicted"/>
<keyword evidence="1" id="KW-1133">Transmembrane helix</keyword>
<dbReference type="AlphaFoldDB" id="A0A397CHW2"/>
<dbReference type="Proteomes" id="UP000265716">
    <property type="component" value="Unassembled WGS sequence"/>
</dbReference>
<dbReference type="EMBL" id="QUTF01024326">
    <property type="protein sequence ID" value="RHY85148.1"/>
    <property type="molecule type" value="Genomic_DNA"/>
</dbReference>
<dbReference type="EMBL" id="QUTC01007687">
    <property type="protein sequence ID" value="RHY46798.1"/>
    <property type="molecule type" value="Genomic_DNA"/>
</dbReference>
<comment type="caution">
    <text evidence="2">The sequence shown here is derived from an EMBL/GenBank/DDBJ whole genome shotgun (WGS) entry which is preliminary data.</text>
</comment>
<evidence type="ECO:0000313" key="2">
    <source>
        <dbReference type="EMBL" id="RHY46798.1"/>
    </source>
</evidence>
<protein>
    <submittedName>
        <fullName evidence="2">Uncharacterized protein</fullName>
    </submittedName>
</protein>
<dbReference type="EMBL" id="QUTD01004520">
    <property type="protein sequence ID" value="RHY67559.1"/>
    <property type="molecule type" value="Genomic_DNA"/>
</dbReference>
<accession>A0A397CHW2</accession>
<dbReference type="VEuPathDB" id="FungiDB:H257_11267"/>
<sequence>MASRQLSEIDEGRYLVAGNVMRLAAVAVNIFVSVAAESNRFNISDANLFFFNRVASTVWIGRPLLVLRGLVVVLALSMSCVMYGLIPLVFQRRSYLLDVKLWDMLPNDQRVQQRLRLSVLQCMSNWFAKPPLARFTRVSMRYGADPTSHLEAPPYLASKLHVEVLNGTLPKCWVDFGQRWEMAHTEARQLRCHMHDVTNGAVYIESMLRNTDWSSCASCWGTAFDAPYRNELHKSVSGLARLATVQLEAWLTVPDEARYWTDVGGISQYTVHTYAIENALWCRYTMRLSHSNGSFRFRDQTTFKMSWGVANDLLQVTPNATTSVAGRSLIRSSHVIDFANISFRGMLIQADAIAIPLHESFWLAESTIGPFGSTDLQCTVLCVL</sequence>
<keyword evidence="1" id="KW-0812">Transmembrane</keyword>
<evidence type="ECO:0000313" key="7">
    <source>
        <dbReference type="Proteomes" id="UP000286510"/>
    </source>
</evidence>
<evidence type="ECO:0000313" key="4">
    <source>
        <dbReference type="EMBL" id="RHY85148.1"/>
    </source>
</evidence>
<evidence type="ECO:0000256" key="1">
    <source>
        <dbReference type="SAM" id="Phobius"/>
    </source>
</evidence>
<name>A0A397CHW2_APHAT</name>
<keyword evidence="1" id="KW-0472">Membrane</keyword>
<evidence type="ECO:0000313" key="3">
    <source>
        <dbReference type="EMBL" id="RHY67559.1"/>
    </source>
</evidence>